<gene>
    <name evidence="1" type="ORF">MNB_SV-10-978</name>
</gene>
<dbReference type="EMBL" id="FPHL01000017">
    <property type="protein sequence ID" value="SFV58540.1"/>
    <property type="molecule type" value="Genomic_DNA"/>
</dbReference>
<evidence type="ECO:0000313" key="1">
    <source>
        <dbReference type="EMBL" id="SFV58540.1"/>
    </source>
</evidence>
<protein>
    <submittedName>
        <fullName evidence="1">Uncharacterized protein</fullName>
    </submittedName>
</protein>
<dbReference type="AlphaFoldDB" id="A0A1W1BY68"/>
<accession>A0A1W1BY68</accession>
<reference evidence="1" key="1">
    <citation type="submission" date="2016-10" db="EMBL/GenBank/DDBJ databases">
        <authorList>
            <person name="de Groot N.N."/>
        </authorList>
    </citation>
    <scope>NUCLEOTIDE SEQUENCE</scope>
</reference>
<sequence>MMEFMKKAMDWVLEKEQDAAKECHAKPEDIEKQIKMIEEKKATLEKKYQEDIGEFEHILNRLHAIKAQSLKCHVKD</sequence>
<name>A0A1W1BY68_9ZZZZ</name>
<organism evidence="1">
    <name type="scientific">hydrothermal vent metagenome</name>
    <dbReference type="NCBI Taxonomy" id="652676"/>
    <lineage>
        <taxon>unclassified sequences</taxon>
        <taxon>metagenomes</taxon>
        <taxon>ecological metagenomes</taxon>
    </lineage>
</organism>
<proteinExistence type="predicted"/>